<proteinExistence type="predicted"/>
<keyword evidence="1" id="KW-0472">Membrane</keyword>
<sequence length="288" mass="32951">MLFPRYFKIIGLILAIPSLILGLMFQSANYVIPFLNYGGRSRSQIFTPPGANNMTDELVTTALVLGLLFIGFYKQKNESPAIQNLRLKALFWAVLVQGFLASTLLIVFNSGIFKFDFISKYNSTVFNLILNNNLFILLIIFLSRFYYLLYGNKGQSKLRYISFRPLILASQVTAVILFILTLLASFDILPINQWDKAIFFLPPAILIWVWSGEKTEDTVIENIRLKAMLLSVIFNYSLFVVLTWVIYSIDYLAVLCISIASVPLIFIPIFYWLKFRHKQSAVRAFSAS</sequence>
<evidence type="ECO:0000256" key="1">
    <source>
        <dbReference type="SAM" id="Phobius"/>
    </source>
</evidence>
<name>A0ABV6LCL5_9SPHI</name>
<dbReference type="Proteomes" id="UP001589828">
    <property type="component" value="Unassembled WGS sequence"/>
</dbReference>
<feature type="transmembrane region" description="Helical" evidence="1">
    <location>
        <begin position="12"/>
        <end position="32"/>
    </location>
</feature>
<evidence type="ECO:0000313" key="2">
    <source>
        <dbReference type="EMBL" id="MFC0517213.1"/>
    </source>
</evidence>
<reference evidence="2 3" key="1">
    <citation type="submission" date="2024-09" db="EMBL/GenBank/DDBJ databases">
        <authorList>
            <person name="Sun Q."/>
            <person name="Mori K."/>
        </authorList>
    </citation>
    <scope>NUCLEOTIDE SEQUENCE [LARGE SCALE GENOMIC DNA]</scope>
    <source>
        <strain evidence="2 3">NCAIM B.02415</strain>
    </source>
</reference>
<keyword evidence="1" id="KW-0812">Transmembrane</keyword>
<feature type="transmembrane region" description="Helical" evidence="1">
    <location>
        <begin position="87"/>
        <end position="108"/>
    </location>
</feature>
<feature type="transmembrane region" description="Helical" evidence="1">
    <location>
        <begin position="197"/>
        <end position="213"/>
    </location>
</feature>
<protein>
    <recommendedName>
        <fullName evidence="4">Beta-carotene 15,15'-monooxygenase</fullName>
    </recommendedName>
</protein>
<feature type="transmembrane region" description="Helical" evidence="1">
    <location>
        <begin position="252"/>
        <end position="273"/>
    </location>
</feature>
<keyword evidence="3" id="KW-1185">Reference proteome</keyword>
<gene>
    <name evidence="2" type="ORF">ACFFGT_23590</name>
</gene>
<dbReference type="EMBL" id="JBHLTS010000072">
    <property type="protein sequence ID" value="MFC0517213.1"/>
    <property type="molecule type" value="Genomic_DNA"/>
</dbReference>
<comment type="caution">
    <text evidence="2">The sequence shown here is derived from an EMBL/GenBank/DDBJ whole genome shotgun (WGS) entry which is preliminary data.</text>
</comment>
<feature type="transmembrane region" description="Helical" evidence="1">
    <location>
        <begin position="58"/>
        <end position="75"/>
    </location>
</feature>
<evidence type="ECO:0008006" key="4">
    <source>
        <dbReference type="Google" id="ProtNLM"/>
    </source>
</evidence>
<keyword evidence="1" id="KW-1133">Transmembrane helix</keyword>
<organism evidence="2 3">
    <name type="scientific">Mucilaginibacter angelicae</name>
    <dbReference type="NCBI Taxonomy" id="869718"/>
    <lineage>
        <taxon>Bacteria</taxon>
        <taxon>Pseudomonadati</taxon>
        <taxon>Bacteroidota</taxon>
        <taxon>Sphingobacteriia</taxon>
        <taxon>Sphingobacteriales</taxon>
        <taxon>Sphingobacteriaceae</taxon>
        <taxon>Mucilaginibacter</taxon>
    </lineage>
</organism>
<feature type="transmembrane region" description="Helical" evidence="1">
    <location>
        <begin position="161"/>
        <end position="185"/>
    </location>
</feature>
<evidence type="ECO:0000313" key="3">
    <source>
        <dbReference type="Proteomes" id="UP001589828"/>
    </source>
</evidence>
<feature type="transmembrane region" description="Helical" evidence="1">
    <location>
        <begin position="225"/>
        <end position="246"/>
    </location>
</feature>
<accession>A0ABV6LCL5</accession>
<feature type="transmembrane region" description="Helical" evidence="1">
    <location>
        <begin position="128"/>
        <end position="149"/>
    </location>
</feature>
<dbReference type="RefSeq" id="WP_377024973.1">
    <property type="nucleotide sequence ID" value="NZ_JBHLTS010000072.1"/>
</dbReference>